<keyword evidence="3" id="KW-1185">Reference proteome</keyword>
<name>A0A9N9FTF7_9GLOM</name>
<feature type="coiled-coil region" evidence="1">
    <location>
        <begin position="5"/>
        <end position="32"/>
    </location>
</feature>
<dbReference type="AlphaFoldDB" id="A0A9N9FTF7"/>
<comment type="caution">
    <text evidence="2">The sequence shown here is derived from an EMBL/GenBank/DDBJ whole genome shotgun (WGS) entry which is preliminary data.</text>
</comment>
<gene>
    <name evidence="2" type="ORF">DERYTH_LOCUS5453</name>
</gene>
<evidence type="ECO:0000313" key="3">
    <source>
        <dbReference type="Proteomes" id="UP000789405"/>
    </source>
</evidence>
<protein>
    <submittedName>
        <fullName evidence="2">19884_t:CDS:1</fullName>
    </submittedName>
</protein>
<evidence type="ECO:0000256" key="1">
    <source>
        <dbReference type="SAM" id="Coils"/>
    </source>
</evidence>
<dbReference type="Proteomes" id="UP000789405">
    <property type="component" value="Unassembled WGS sequence"/>
</dbReference>
<dbReference type="EMBL" id="CAJVPY010002280">
    <property type="protein sequence ID" value="CAG8554972.1"/>
    <property type="molecule type" value="Genomic_DNA"/>
</dbReference>
<keyword evidence="1" id="KW-0175">Coiled coil</keyword>
<sequence>MEFALPQLKKNLKEHNNNRKEIKIKSSEYNKRQIIAKQVDNTNKIKLEPVFIEVQPTFTINTP</sequence>
<reference evidence="2" key="1">
    <citation type="submission" date="2021-06" db="EMBL/GenBank/DDBJ databases">
        <authorList>
            <person name="Kallberg Y."/>
            <person name="Tangrot J."/>
            <person name="Rosling A."/>
        </authorList>
    </citation>
    <scope>NUCLEOTIDE SEQUENCE</scope>
    <source>
        <strain evidence="2">MA453B</strain>
    </source>
</reference>
<accession>A0A9N9FTF7</accession>
<evidence type="ECO:0000313" key="2">
    <source>
        <dbReference type="EMBL" id="CAG8554972.1"/>
    </source>
</evidence>
<organism evidence="2 3">
    <name type="scientific">Dentiscutata erythropus</name>
    <dbReference type="NCBI Taxonomy" id="1348616"/>
    <lineage>
        <taxon>Eukaryota</taxon>
        <taxon>Fungi</taxon>
        <taxon>Fungi incertae sedis</taxon>
        <taxon>Mucoromycota</taxon>
        <taxon>Glomeromycotina</taxon>
        <taxon>Glomeromycetes</taxon>
        <taxon>Diversisporales</taxon>
        <taxon>Gigasporaceae</taxon>
        <taxon>Dentiscutata</taxon>
    </lineage>
</organism>
<proteinExistence type="predicted"/>